<evidence type="ECO:0000256" key="2">
    <source>
        <dbReference type="ARBA" id="ARBA00022737"/>
    </source>
</evidence>
<organism evidence="3 4">
    <name type="scientific">Solanum commersonii</name>
    <name type="common">Commerson's wild potato</name>
    <name type="synonym">Commerson's nightshade</name>
    <dbReference type="NCBI Taxonomy" id="4109"/>
    <lineage>
        <taxon>Eukaryota</taxon>
        <taxon>Viridiplantae</taxon>
        <taxon>Streptophyta</taxon>
        <taxon>Embryophyta</taxon>
        <taxon>Tracheophyta</taxon>
        <taxon>Spermatophyta</taxon>
        <taxon>Magnoliopsida</taxon>
        <taxon>eudicotyledons</taxon>
        <taxon>Gunneridae</taxon>
        <taxon>Pentapetalae</taxon>
        <taxon>asterids</taxon>
        <taxon>lamiids</taxon>
        <taxon>Solanales</taxon>
        <taxon>Solanaceae</taxon>
        <taxon>Solanoideae</taxon>
        <taxon>Solaneae</taxon>
        <taxon>Solanum</taxon>
    </lineage>
</organism>
<evidence type="ECO:0000313" key="4">
    <source>
        <dbReference type="Proteomes" id="UP000824120"/>
    </source>
</evidence>
<evidence type="ECO:0000256" key="1">
    <source>
        <dbReference type="ARBA" id="ARBA00007626"/>
    </source>
</evidence>
<comment type="similarity">
    <text evidence="1">Belongs to the PPR family. P subfamily.</text>
</comment>
<proteinExistence type="inferred from homology"/>
<dbReference type="PANTHER" id="PTHR47941">
    <property type="entry name" value="PENTATRICOPEPTIDE REPEAT-CONTAINING PROTEIN 3, MITOCHONDRIAL"/>
    <property type="match status" value="1"/>
</dbReference>
<reference evidence="3 4" key="1">
    <citation type="submission" date="2020-09" db="EMBL/GenBank/DDBJ databases">
        <title>De no assembly of potato wild relative species, Solanum commersonii.</title>
        <authorList>
            <person name="Cho K."/>
        </authorList>
    </citation>
    <scope>NUCLEOTIDE SEQUENCE [LARGE SCALE GENOMIC DNA]</scope>
    <source>
        <strain evidence="3">LZ3.2</strain>
        <tissue evidence="3">Leaf</tissue>
    </source>
</reference>
<dbReference type="InterPro" id="IPR011990">
    <property type="entry name" value="TPR-like_helical_dom_sf"/>
</dbReference>
<dbReference type="AlphaFoldDB" id="A0A9J5YVY7"/>
<dbReference type="OrthoDB" id="185373at2759"/>
<keyword evidence="2" id="KW-0677">Repeat</keyword>
<evidence type="ECO:0008006" key="5">
    <source>
        <dbReference type="Google" id="ProtNLM"/>
    </source>
</evidence>
<keyword evidence="4" id="KW-1185">Reference proteome</keyword>
<name>A0A9J5YVY7_SOLCO</name>
<evidence type="ECO:0000313" key="3">
    <source>
        <dbReference type="EMBL" id="KAG5604891.1"/>
    </source>
</evidence>
<dbReference type="InterPro" id="IPR002885">
    <property type="entry name" value="PPR_rpt"/>
</dbReference>
<dbReference type="Gene3D" id="1.25.40.10">
    <property type="entry name" value="Tetratricopeptide repeat domain"/>
    <property type="match status" value="2"/>
</dbReference>
<dbReference type="EMBL" id="JACXVP010000005">
    <property type="protein sequence ID" value="KAG5604891.1"/>
    <property type="molecule type" value="Genomic_DNA"/>
</dbReference>
<dbReference type="Proteomes" id="UP000824120">
    <property type="component" value="Chromosome 5"/>
</dbReference>
<sequence length="303" mass="33803">MILYLQKAGVDLFKVMYLVLRSSSNTTPSTLVADELIKVFAANKLFDHTIDNVNLVKKMGLEPSIYSCKLLKCLAVASQGENLAILFEIMKNSGPSPDVMAYTSANDFYCTNHPGNQKVSIKDAYKILKEMKEKQISFSAATYSVWLHGLCRVGCPDVALEFIRKLRYENQTSEFLLLQCYYSWILCGRRGILVIRFCNLGIIDGGLCPIQGMQDNNIRTTPISYNSILQVDQTTCYILITEFCAQGDLSSAGELLGEIISSDLASETSICLILIYASFHMGSVDKALQYMIMMIQKGYLSDT</sequence>
<comment type="caution">
    <text evidence="3">The sequence shown here is derived from an EMBL/GenBank/DDBJ whole genome shotgun (WGS) entry which is preliminary data.</text>
</comment>
<gene>
    <name evidence="3" type="ORF">H5410_026383</name>
</gene>
<accession>A0A9J5YVY7</accession>
<protein>
    <recommendedName>
        <fullName evidence="5">Pentatricopeptide repeat-containing protein</fullName>
    </recommendedName>
</protein>
<dbReference type="Pfam" id="PF01535">
    <property type="entry name" value="PPR"/>
    <property type="match status" value="2"/>
</dbReference>